<keyword evidence="2" id="KW-1185">Reference proteome</keyword>
<dbReference type="GeneID" id="37032051"/>
<dbReference type="EMBL" id="KZ819378">
    <property type="protein sequence ID" value="PWN42568.1"/>
    <property type="molecule type" value="Genomic_DNA"/>
</dbReference>
<gene>
    <name evidence="1" type="ORF">IE81DRAFT_121249</name>
</gene>
<name>A0A316W0B7_9BASI</name>
<reference evidence="1 2" key="1">
    <citation type="journal article" date="2018" name="Mol. Biol. Evol.">
        <title>Broad Genomic Sampling Reveals a Smut Pathogenic Ancestry of the Fungal Clade Ustilaginomycotina.</title>
        <authorList>
            <person name="Kijpornyongpan T."/>
            <person name="Mondo S.J."/>
            <person name="Barry K."/>
            <person name="Sandor L."/>
            <person name="Lee J."/>
            <person name="Lipzen A."/>
            <person name="Pangilinan J."/>
            <person name="LaButti K."/>
            <person name="Hainaut M."/>
            <person name="Henrissat B."/>
            <person name="Grigoriev I.V."/>
            <person name="Spatafora J.W."/>
            <person name="Aime M.C."/>
        </authorList>
    </citation>
    <scope>NUCLEOTIDE SEQUENCE [LARGE SCALE GENOMIC DNA]</scope>
    <source>
        <strain evidence="1 2">MCA 4658</strain>
    </source>
</reference>
<dbReference type="Proteomes" id="UP000245783">
    <property type="component" value="Unassembled WGS sequence"/>
</dbReference>
<sequence>MSSRSPLTLLTVTPDSGSGLSTFSVFRCFLFEVPNAENCIRRYASFTAFWDQDKASLRAPDKDVQALVGYLRALQQSDLSSLSQLCAMDGCMGSMKGGV</sequence>
<protein>
    <submittedName>
        <fullName evidence="1">Uncharacterized protein</fullName>
    </submittedName>
</protein>
<organism evidence="1 2">
    <name type="scientific">Ceraceosorus guamensis</name>
    <dbReference type="NCBI Taxonomy" id="1522189"/>
    <lineage>
        <taxon>Eukaryota</taxon>
        <taxon>Fungi</taxon>
        <taxon>Dikarya</taxon>
        <taxon>Basidiomycota</taxon>
        <taxon>Ustilaginomycotina</taxon>
        <taxon>Exobasidiomycetes</taxon>
        <taxon>Ceraceosorales</taxon>
        <taxon>Ceraceosoraceae</taxon>
        <taxon>Ceraceosorus</taxon>
    </lineage>
</organism>
<dbReference type="InParanoid" id="A0A316W0B7"/>
<dbReference type="AlphaFoldDB" id="A0A316W0B7"/>
<evidence type="ECO:0000313" key="1">
    <source>
        <dbReference type="EMBL" id="PWN42568.1"/>
    </source>
</evidence>
<accession>A0A316W0B7</accession>
<dbReference type="RefSeq" id="XP_025369728.1">
    <property type="nucleotide sequence ID" value="XM_025510181.1"/>
</dbReference>
<evidence type="ECO:0000313" key="2">
    <source>
        <dbReference type="Proteomes" id="UP000245783"/>
    </source>
</evidence>
<proteinExistence type="predicted"/>